<reference evidence="2 3" key="1">
    <citation type="submission" date="2023-12" db="EMBL/GenBank/DDBJ databases">
        <title>A high-quality genome assembly for Dillenia turbinata (Dilleniales).</title>
        <authorList>
            <person name="Chanderbali A."/>
        </authorList>
    </citation>
    <scope>NUCLEOTIDE SEQUENCE [LARGE SCALE GENOMIC DNA]</scope>
    <source>
        <strain evidence="2">LSX21</strain>
        <tissue evidence="2">Leaf</tissue>
    </source>
</reference>
<proteinExistence type="predicted"/>
<dbReference type="PANTHER" id="PTHR36376:SF1">
    <property type="entry name" value="OS09G0514700 PROTEIN"/>
    <property type="match status" value="1"/>
</dbReference>
<evidence type="ECO:0000313" key="2">
    <source>
        <dbReference type="EMBL" id="KAK6914558.1"/>
    </source>
</evidence>
<comment type="caution">
    <text evidence="2">The sequence shown here is derived from an EMBL/GenBank/DDBJ whole genome shotgun (WGS) entry which is preliminary data.</text>
</comment>
<feature type="non-terminal residue" evidence="2">
    <location>
        <position position="533"/>
    </location>
</feature>
<dbReference type="AlphaFoldDB" id="A0AAN8UCZ3"/>
<dbReference type="Proteomes" id="UP001370490">
    <property type="component" value="Unassembled WGS sequence"/>
</dbReference>
<feature type="compositionally biased region" description="Basic and acidic residues" evidence="1">
    <location>
        <begin position="47"/>
        <end position="56"/>
    </location>
</feature>
<protein>
    <submittedName>
        <fullName evidence="2">Uncharacterized protein</fullName>
    </submittedName>
</protein>
<dbReference type="PANTHER" id="PTHR36376">
    <property type="entry name" value="OS09G0514700 PROTEIN"/>
    <property type="match status" value="1"/>
</dbReference>
<sequence length="533" mass="58032">MEDVEDFNCNHGVGVSEKGILPANKIPYSKAVSFGPFAEKNPSSTLSDERSSKSEHGVPGTLTNYMGDTLKDHYEIMPGSTEEKKQSLSQSDHCNNFRSCMGAENLMKVSGNKSSQSFDPLVKFLPPNGKCNCACIRDCPLGSGNLHKSEYREVNSGACPVENASVPLEASETRSSFEFYVYREEGINLFVDLNTSPSDWVKSMKNEVCMLQHGFKNFCNDTKCIRHLSIPKSTSGCDNSCQHDGFPRSLLRANNGSGLDNSMSMNGSLGSSPTIPCDISDKSIGCQEENNSQSFSVRVLSDAQNKIVSNINSRNNVGETISNDLSGSDVFLIESAPGSAVSSIPEQCKTFKTSNNVNEICEDPTHRMNCSLVSDREEISECFTNCSAELPSLEATNQNKDASSSPCSSDRLPALVDPVQNISIEHSGLSNSSELNWDGPRDHIPASNEQLETGTLNSGRQTLKCVPSDKSPGRNFLTYDSSKCNEAVDKKRQLNDSDHDPIDCIIPDAKILKISMHAGGEIVPRRSTRLVSK</sequence>
<evidence type="ECO:0000256" key="1">
    <source>
        <dbReference type="SAM" id="MobiDB-lite"/>
    </source>
</evidence>
<dbReference type="EMBL" id="JBAMMX010000026">
    <property type="protein sequence ID" value="KAK6914558.1"/>
    <property type="molecule type" value="Genomic_DNA"/>
</dbReference>
<feature type="region of interest" description="Disordered" evidence="1">
    <location>
        <begin position="40"/>
        <end position="65"/>
    </location>
</feature>
<evidence type="ECO:0000313" key="3">
    <source>
        <dbReference type="Proteomes" id="UP001370490"/>
    </source>
</evidence>
<name>A0AAN8UCZ3_9MAGN</name>
<organism evidence="2 3">
    <name type="scientific">Dillenia turbinata</name>
    <dbReference type="NCBI Taxonomy" id="194707"/>
    <lineage>
        <taxon>Eukaryota</taxon>
        <taxon>Viridiplantae</taxon>
        <taxon>Streptophyta</taxon>
        <taxon>Embryophyta</taxon>
        <taxon>Tracheophyta</taxon>
        <taxon>Spermatophyta</taxon>
        <taxon>Magnoliopsida</taxon>
        <taxon>eudicotyledons</taxon>
        <taxon>Gunneridae</taxon>
        <taxon>Pentapetalae</taxon>
        <taxon>Dilleniales</taxon>
        <taxon>Dilleniaceae</taxon>
        <taxon>Dillenia</taxon>
    </lineage>
</organism>
<keyword evidence="3" id="KW-1185">Reference proteome</keyword>
<accession>A0AAN8UCZ3</accession>
<gene>
    <name evidence="2" type="ORF">RJ641_021879</name>
</gene>
<feature type="region of interest" description="Disordered" evidence="1">
    <location>
        <begin position="427"/>
        <end position="447"/>
    </location>
</feature>